<dbReference type="InterPro" id="IPR045893">
    <property type="entry name" value="FREE1"/>
</dbReference>
<dbReference type="AlphaFoldDB" id="A0A6A2XI55"/>
<evidence type="ECO:0000313" key="7">
    <source>
        <dbReference type="EMBL" id="KAE8656077.1"/>
    </source>
</evidence>
<dbReference type="PROSITE" id="PS50178">
    <property type="entry name" value="ZF_FYVE"/>
    <property type="match status" value="1"/>
</dbReference>
<dbReference type="SMART" id="SM00064">
    <property type="entry name" value="FYVE"/>
    <property type="match status" value="1"/>
</dbReference>
<evidence type="ECO:0000259" key="6">
    <source>
        <dbReference type="PROSITE" id="PS50178"/>
    </source>
</evidence>
<dbReference type="PANTHER" id="PTHR46977">
    <property type="entry name" value="PROTEIN FREE1"/>
    <property type="match status" value="1"/>
</dbReference>
<keyword evidence="1" id="KW-0479">Metal-binding</keyword>
<dbReference type="CDD" id="cd00934">
    <property type="entry name" value="PTB"/>
    <property type="match status" value="1"/>
</dbReference>
<organism evidence="7 8">
    <name type="scientific">Hibiscus syriacus</name>
    <name type="common">Rose of Sharon</name>
    <dbReference type="NCBI Taxonomy" id="106335"/>
    <lineage>
        <taxon>Eukaryota</taxon>
        <taxon>Viridiplantae</taxon>
        <taxon>Streptophyta</taxon>
        <taxon>Embryophyta</taxon>
        <taxon>Tracheophyta</taxon>
        <taxon>Spermatophyta</taxon>
        <taxon>Magnoliopsida</taxon>
        <taxon>eudicotyledons</taxon>
        <taxon>Gunneridae</taxon>
        <taxon>Pentapetalae</taxon>
        <taxon>rosids</taxon>
        <taxon>malvids</taxon>
        <taxon>Malvales</taxon>
        <taxon>Malvaceae</taxon>
        <taxon>Malvoideae</taxon>
        <taxon>Hibiscus</taxon>
    </lineage>
</organism>
<evidence type="ECO:0000256" key="5">
    <source>
        <dbReference type="SAM" id="MobiDB-lite"/>
    </source>
</evidence>
<evidence type="ECO:0000256" key="3">
    <source>
        <dbReference type="ARBA" id="ARBA00022833"/>
    </source>
</evidence>
<dbReference type="SUPFAM" id="SSF57903">
    <property type="entry name" value="FYVE/PHD zinc finger"/>
    <property type="match status" value="1"/>
</dbReference>
<dbReference type="GO" id="GO:0000813">
    <property type="term" value="C:ESCRT I complex"/>
    <property type="evidence" value="ECO:0007669"/>
    <property type="project" value="TreeGrafter"/>
</dbReference>
<dbReference type="EMBL" id="VEPZ02001772">
    <property type="protein sequence ID" value="KAE8656077.1"/>
    <property type="molecule type" value="Genomic_DNA"/>
</dbReference>
<dbReference type="FunFam" id="3.30.40.10:FF:000312">
    <property type="entry name" value="Zinc finger, FYVE-type, endofin"/>
    <property type="match status" value="1"/>
</dbReference>
<dbReference type="GO" id="GO:0036258">
    <property type="term" value="P:multivesicular body assembly"/>
    <property type="evidence" value="ECO:0007669"/>
    <property type="project" value="InterPro"/>
</dbReference>
<dbReference type="PANTHER" id="PTHR46977:SF1">
    <property type="entry name" value="PROTEIN FREE1"/>
    <property type="match status" value="1"/>
</dbReference>
<keyword evidence="3" id="KW-0862">Zinc</keyword>
<dbReference type="GO" id="GO:0031902">
    <property type="term" value="C:late endosome membrane"/>
    <property type="evidence" value="ECO:0007669"/>
    <property type="project" value="TreeGrafter"/>
</dbReference>
<evidence type="ECO:0000256" key="4">
    <source>
        <dbReference type="PROSITE-ProRule" id="PRU00091"/>
    </source>
</evidence>
<dbReference type="InterPro" id="IPR011011">
    <property type="entry name" value="Znf_FYVE_PHD"/>
</dbReference>
<dbReference type="Gene3D" id="3.30.40.10">
    <property type="entry name" value="Zinc/RING finger domain, C3HC4 (zinc finger)"/>
    <property type="match status" value="1"/>
</dbReference>
<protein>
    <submittedName>
        <fullName evidence="7">GDSL esterase/lipase EXL3-like</fullName>
    </submittedName>
</protein>
<dbReference type="Proteomes" id="UP000436088">
    <property type="component" value="Unassembled WGS sequence"/>
</dbReference>
<proteinExistence type="predicted"/>
<evidence type="ECO:0000256" key="1">
    <source>
        <dbReference type="ARBA" id="ARBA00022723"/>
    </source>
</evidence>
<reference evidence="7" key="1">
    <citation type="submission" date="2019-09" db="EMBL/GenBank/DDBJ databases">
        <title>Draft genome information of white flower Hibiscus syriacus.</title>
        <authorList>
            <person name="Kim Y.-M."/>
        </authorList>
    </citation>
    <scope>NUCLEOTIDE SEQUENCE [LARGE SCALE GENOMIC DNA]</scope>
    <source>
        <strain evidence="7">YM2019G1</strain>
    </source>
</reference>
<feature type="domain" description="FYVE-type" evidence="6">
    <location>
        <begin position="310"/>
        <end position="370"/>
    </location>
</feature>
<name>A0A6A2XI55_HIBSY</name>
<dbReference type="InterPro" id="IPR017455">
    <property type="entry name" value="Znf_FYVE-rel"/>
</dbReference>
<keyword evidence="8" id="KW-1185">Reference proteome</keyword>
<comment type="caution">
    <text evidence="7">The sequence shown here is derived from an EMBL/GenBank/DDBJ whole genome shotgun (WGS) entry which is preliminary data.</text>
</comment>
<dbReference type="Pfam" id="PF01363">
    <property type="entry name" value="FYVE"/>
    <property type="match status" value="1"/>
</dbReference>
<sequence>MASGYGQPPPKPIDTLNPSYYSAAYGQVEPSAPSVPPASAYENSYDNSVKFDHGRGSYFDEKFGGGYDSSRPDMGSDFYSKQSDSYSRYDDGAGYDDGVYAYKGGQVEPYGARGTAPNSSTYVQFDYYGRPINFPSGKDSSSVQDSASAKIVKAMPKAETQQDVKSGVQKFRVKLLSEGGAHGPMDVLCQIGLDGIRMLDPSTGRALRIYPLENVRRCEVMDSSTFTFWSKSPIDFEERRVRLQSNSYTTNTLLDIVTAATLQIKEMGGSSQPPEYLQTTEQLAEKKRGFADWMNRIKPGIEEKDHWVPDETVSKCTACATDFGPFWRKHHCRNCGDIFCDKCTRGRIALTADEDAQPVRVCDRCMAEVTWRMSNAKETASKPSGLQSLEDLARKLLEEMEKNHRASTSSKYDGSCLRMKEVAYPTITVHLKVQVPSSGSETIECGVCQHPFVVSAH</sequence>
<evidence type="ECO:0000256" key="2">
    <source>
        <dbReference type="ARBA" id="ARBA00022771"/>
    </source>
</evidence>
<dbReference type="GO" id="GO:0070676">
    <property type="term" value="P:intralumenal vesicle formation"/>
    <property type="evidence" value="ECO:0007669"/>
    <property type="project" value="TreeGrafter"/>
</dbReference>
<dbReference type="GO" id="GO:0008270">
    <property type="term" value="F:zinc ion binding"/>
    <property type="evidence" value="ECO:0007669"/>
    <property type="project" value="UniProtKB-KW"/>
</dbReference>
<evidence type="ECO:0000313" key="8">
    <source>
        <dbReference type="Proteomes" id="UP000436088"/>
    </source>
</evidence>
<accession>A0A6A2XI55</accession>
<feature type="region of interest" description="Disordered" evidence="5">
    <location>
        <begin position="27"/>
        <end position="46"/>
    </location>
</feature>
<gene>
    <name evidence="7" type="ORF">F3Y22_tig00117011pilonHSYRG00109</name>
</gene>
<dbReference type="InterPro" id="IPR000306">
    <property type="entry name" value="Znf_FYVE"/>
</dbReference>
<dbReference type="InterPro" id="IPR013083">
    <property type="entry name" value="Znf_RING/FYVE/PHD"/>
</dbReference>
<dbReference type="GO" id="GO:0043130">
    <property type="term" value="F:ubiquitin binding"/>
    <property type="evidence" value="ECO:0007669"/>
    <property type="project" value="InterPro"/>
</dbReference>
<keyword evidence="2 4" id="KW-0863">Zinc-finger</keyword>